<reference evidence="1" key="1">
    <citation type="submission" date="2014-09" db="EMBL/GenBank/DDBJ databases">
        <authorList>
            <person name="Magalhaes I.L.F."/>
            <person name="Oliveira U."/>
            <person name="Santos F.R."/>
            <person name="Vidigal T.H.D.A."/>
            <person name="Brescovit A.D."/>
            <person name="Santos A.J."/>
        </authorList>
    </citation>
    <scope>NUCLEOTIDE SEQUENCE</scope>
    <source>
        <tissue evidence="1">Shoot tissue taken approximately 20 cm above the soil surface</tissue>
    </source>
</reference>
<sequence length="58" mass="6442">MVTKSITPNALCNQPTSNYFCKKNKLAYCTELRTSKEGCSISTPSYFQVAIAVLIISY</sequence>
<organism evidence="1">
    <name type="scientific">Arundo donax</name>
    <name type="common">Giant reed</name>
    <name type="synonym">Donax arundinaceus</name>
    <dbReference type="NCBI Taxonomy" id="35708"/>
    <lineage>
        <taxon>Eukaryota</taxon>
        <taxon>Viridiplantae</taxon>
        <taxon>Streptophyta</taxon>
        <taxon>Embryophyta</taxon>
        <taxon>Tracheophyta</taxon>
        <taxon>Spermatophyta</taxon>
        <taxon>Magnoliopsida</taxon>
        <taxon>Liliopsida</taxon>
        <taxon>Poales</taxon>
        <taxon>Poaceae</taxon>
        <taxon>PACMAD clade</taxon>
        <taxon>Arundinoideae</taxon>
        <taxon>Arundineae</taxon>
        <taxon>Arundo</taxon>
    </lineage>
</organism>
<dbReference type="EMBL" id="GBRH01183402">
    <property type="protein sequence ID" value="JAE14494.1"/>
    <property type="molecule type" value="Transcribed_RNA"/>
</dbReference>
<accession>A0A0A9FTC1</accession>
<protein>
    <submittedName>
        <fullName evidence="1">Uncharacterized protein</fullName>
    </submittedName>
</protein>
<dbReference type="AlphaFoldDB" id="A0A0A9FTC1"/>
<evidence type="ECO:0000313" key="1">
    <source>
        <dbReference type="EMBL" id="JAE14494.1"/>
    </source>
</evidence>
<proteinExistence type="predicted"/>
<reference evidence="1" key="2">
    <citation type="journal article" date="2015" name="Data Brief">
        <title>Shoot transcriptome of the giant reed, Arundo donax.</title>
        <authorList>
            <person name="Barrero R.A."/>
            <person name="Guerrero F.D."/>
            <person name="Moolhuijzen P."/>
            <person name="Goolsby J.A."/>
            <person name="Tidwell J."/>
            <person name="Bellgard S.E."/>
            <person name="Bellgard M.I."/>
        </authorList>
    </citation>
    <scope>NUCLEOTIDE SEQUENCE</scope>
    <source>
        <tissue evidence="1">Shoot tissue taken approximately 20 cm above the soil surface</tissue>
    </source>
</reference>
<name>A0A0A9FTC1_ARUDO</name>